<accession>M7NUC7</accession>
<reference evidence="3 4" key="1">
    <citation type="journal article" date="2013" name="Genome Announc.">
        <title>Draft Genome Sequence of Methylophaga lonarensis MPLT, a Haloalkaliphilic (Non-Methane-Utilizing) Methylotroph.</title>
        <authorList>
            <person name="Shetty S.A."/>
            <person name="Marathe N.P."/>
            <person name="Munot H."/>
            <person name="Antony C.P."/>
            <person name="Dhotre D.P."/>
            <person name="Murrell J.C."/>
            <person name="Shouche Y.S."/>
        </authorList>
    </citation>
    <scope>NUCLEOTIDE SEQUENCE [LARGE SCALE GENOMIC DNA]</scope>
    <source>
        <strain evidence="3 4">MPL</strain>
    </source>
</reference>
<organism evidence="3 4">
    <name type="scientific">Methylophaga lonarensis MPL</name>
    <dbReference type="NCBI Taxonomy" id="1286106"/>
    <lineage>
        <taxon>Bacteria</taxon>
        <taxon>Pseudomonadati</taxon>
        <taxon>Pseudomonadota</taxon>
        <taxon>Gammaproteobacteria</taxon>
        <taxon>Thiotrichales</taxon>
        <taxon>Piscirickettsiaceae</taxon>
        <taxon>Methylophaga</taxon>
    </lineage>
</organism>
<evidence type="ECO:0000256" key="1">
    <source>
        <dbReference type="ARBA" id="ARBA00022801"/>
    </source>
</evidence>
<gene>
    <name evidence="3" type="ORF">MPL1_10577</name>
</gene>
<keyword evidence="4" id="KW-1185">Reference proteome</keyword>
<dbReference type="PANTHER" id="PTHR43540">
    <property type="entry name" value="PEROXYUREIDOACRYLATE/UREIDOACRYLATE AMIDOHYDROLASE-RELATED"/>
    <property type="match status" value="1"/>
</dbReference>
<dbReference type="eggNOG" id="COG1335">
    <property type="taxonomic scope" value="Bacteria"/>
</dbReference>
<dbReference type="Pfam" id="PF00857">
    <property type="entry name" value="Isochorismatase"/>
    <property type="match status" value="1"/>
</dbReference>
<dbReference type="OrthoDB" id="1157330at2"/>
<feature type="domain" description="Isochorismatase-like" evidence="2">
    <location>
        <begin position="23"/>
        <end position="173"/>
    </location>
</feature>
<dbReference type="CDD" id="cd01014">
    <property type="entry name" value="nicotinamidase_related"/>
    <property type="match status" value="1"/>
</dbReference>
<comment type="caution">
    <text evidence="3">The sequence shown here is derived from an EMBL/GenBank/DDBJ whole genome shotgun (WGS) entry which is preliminary data.</text>
</comment>
<dbReference type="InterPro" id="IPR000868">
    <property type="entry name" value="Isochorismatase-like_dom"/>
</dbReference>
<evidence type="ECO:0000259" key="2">
    <source>
        <dbReference type="Pfam" id="PF00857"/>
    </source>
</evidence>
<dbReference type="Proteomes" id="UP000012019">
    <property type="component" value="Unassembled WGS sequence"/>
</dbReference>
<keyword evidence="1" id="KW-0378">Hydrolase</keyword>
<dbReference type="PANTHER" id="PTHR43540:SF15">
    <property type="entry name" value="BLR5631 PROTEIN"/>
    <property type="match status" value="1"/>
</dbReference>
<proteinExistence type="predicted"/>
<dbReference type="STRING" id="1286106.MPL1_10577"/>
<dbReference type="InterPro" id="IPR050272">
    <property type="entry name" value="Isochorismatase-like_hydrls"/>
</dbReference>
<sequence length="199" mass="21031">MSQTTTLRDLVGLGHTPSRLSESALVLIDCQNTYRTGLMQLTGVEAAIGQAQALLKLARQHQIPVIHIQHDGGAGSPYDLDTDLGAISSEVAPTDGEMVIVKQYPNSFIETSLDQKLKQLGVKNLILAGFMTHMCVNSTAHGAFNLGYHNTIVASATATRPLAGPDGQLLSAEQVQAGALAGTRDLYAAVVNTLDELPV</sequence>
<dbReference type="GO" id="GO:0016787">
    <property type="term" value="F:hydrolase activity"/>
    <property type="evidence" value="ECO:0007669"/>
    <property type="project" value="UniProtKB-KW"/>
</dbReference>
<evidence type="ECO:0000313" key="3">
    <source>
        <dbReference type="EMBL" id="EMR12373.1"/>
    </source>
</evidence>
<dbReference type="Gene3D" id="3.40.50.850">
    <property type="entry name" value="Isochorismatase-like"/>
    <property type="match status" value="1"/>
</dbReference>
<name>M7NUC7_9GAMM</name>
<dbReference type="AlphaFoldDB" id="M7NUC7"/>
<dbReference type="PATRIC" id="fig|1286106.3.peg.2118"/>
<protein>
    <submittedName>
        <fullName evidence="3">Isochorismatase</fullName>
    </submittedName>
</protein>
<dbReference type="EMBL" id="APHR01000058">
    <property type="protein sequence ID" value="EMR12373.1"/>
    <property type="molecule type" value="Genomic_DNA"/>
</dbReference>
<dbReference type="RefSeq" id="WP_009727085.1">
    <property type="nucleotide sequence ID" value="NZ_APHR01000058.1"/>
</dbReference>
<dbReference type="SUPFAM" id="SSF52499">
    <property type="entry name" value="Isochorismatase-like hydrolases"/>
    <property type="match status" value="1"/>
</dbReference>
<evidence type="ECO:0000313" key="4">
    <source>
        <dbReference type="Proteomes" id="UP000012019"/>
    </source>
</evidence>
<dbReference type="InterPro" id="IPR036380">
    <property type="entry name" value="Isochorismatase-like_sf"/>
</dbReference>